<evidence type="ECO:0000256" key="1">
    <source>
        <dbReference type="SAM" id="MobiDB-lite"/>
    </source>
</evidence>
<protein>
    <submittedName>
        <fullName evidence="2">Uncharacterized protein</fullName>
    </submittedName>
</protein>
<keyword evidence="3" id="KW-1185">Reference proteome</keyword>
<name>A0A7J8BRZ4_ROUAE</name>
<reference evidence="2 3" key="1">
    <citation type="journal article" date="2020" name="Nature">
        <title>Six reference-quality genomes reveal evolution of bat adaptations.</title>
        <authorList>
            <person name="Jebb D."/>
            <person name="Huang Z."/>
            <person name="Pippel M."/>
            <person name="Hughes G.M."/>
            <person name="Lavrichenko K."/>
            <person name="Devanna P."/>
            <person name="Winkler S."/>
            <person name="Jermiin L.S."/>
            <person name="Skirmuntt E.C."/>
            <person name="Katzourakis A."/>
            <person name="Burkitt-Gray L."/>
            <person name="Ray D.A."/>
            <person name="Sullivan K.A.M."/>
            <person name="Roscito J.G."/>
            <person name="Kirilenko B.M."/>
            <person name="Davalos L.M."/>
            <person name="Corthals A.P."/>
            <person name="Power M.L."/>
            <person name="Jones G."/>
            <person name="Ransome R.D."/>
            <person name="Dechmann D.K.N."/>
            <person name="Locatelli A.G."/>
            <person name="Puechmaille S.J."/>
            <person name="Fedrigo O."/>
            <person name="Jarvis E.D."/>
            <person name="Hiller M."/>
            <person name="Vernes S.C."/>
            <person name="Myers E.W."/>
            <person name="Teeling E.C."/>
        </authorList>
    </citation>
    <scope>NUCLEOTIDE SEQUENCE [LARGE SCALE GENOMIC DNA]</scope>
    <source>
        <strain evidence="2">MRouAeg1</strain>
        <tissue evidence="2">Muscle</tissue>
    </source>
</reference>
<comment type="caution">
    <text evidence="2">The sequence shown here is derived from an EMBL/GenBank/DDBJ whole genome shotgun (WGS) entry which is preliminary data.</text>
</comment>
<dbReference type="AlphaFoldDB" id="A0A7J8BRZ4"/>
<accession>A0A7J8BRZ4</accession>
<feature type="compositionally biased region" description="Low complexity" evidence="1">
    <location>
        <begin position="167"/>
        <end position="177"/>
    </location>
</feature>
<feature type="compositionally biased region" description="Basic and acidic residues" evidence="1">
    <location>
        <begin position="213"/>
        <end position="226"/>
    </location>
</feature>
<organism evidence="2 3">
    <name type="scientific">Rousettus aegyptiacus</name>
    <name type="common">Egyptian fruit bat</name>
    <name type="synonym">Pteropus aegyptiacus</name>
    <dbReference type="NCBI Taxonomy" id="9407"/>
    <lineage>
        <taxon>Eukaryota</taxon>
        <taxon>Metazoa</taxon>
        <taxon>Chordata</taxon>
        <taxon>Craniata</taxon>
        <taxon>Vertebrata</taxon>
        <taxon>Euteleostomi</taxon>
        <taxon>Mammalia</taxon>
        <taxon>Eutheria</taxon>
        <taxon>Laurasiatheria</taxon>
        <taxon>Chiroptera</taxon>
        <taxon>Yinpterochiroptera</taxon>
        <taxon>Pteropodoidea</taxon>
        <taxon>Pteropodidae</taxon>
        <taxon>Rousettinae</taxon>
        <taxon>Rousettus</taxon>
    </lineage>
</organism>
<proteinExistence type="predicted"/>
<feature type="compositionally biased region" description="Low complexity" evidence="1">
    <location>
        <begin position="75"/>
        <end position="84"/>
    </location>
</feature>
<dbReference type="EMBL" id="JACASE010000016">
    <property type="protein sequence ID" value="KAF6401623.1"/>
    <property type="molecule type" value="Genomic_DNA"/>
</dbReference>
<sequence length="226" mass="23683">MTALPVCLPFSPSCGRGVAEPRETAPPPLTALAREPRALRPGGGRCQAGAGGQRGRCGNCLQGARREARRQRVWAAPRPRAGAPPAAPEERRTRELSGVWTGCGSEVQWQGGRGSPHGDTSLDLQDGSAAETAGAGFQPPEAVRGPQRRRAAGHREPGKRAAHRAPAHVPGAAGVAAWGPRVQALPQREPTSSFLWGPGSPPVGLRTQPRCRAAPERPGSRCRQGD</sequence>
<evidence type="ECO:0000313" key="2">
    <source>
        <dbReference type="EMBL" id="KAF6401623.1"/>
    </source>
</evidence>
<evidence type="ECO:0000313" key="3">
    <source>
        <dbReference type="Proteomes" id="UP000593571"/>
    </source>
</evidence>
<feature type="region of interest" description="Disordered" evidence="1">
    <location>
        <begin position="35"/>
        <end position="57"/>
    </location>
</feature>
<feature type="compositionally biased region" description="Gly residues" evidence="1">
    <location>
        <begin position="41"/>
        <end position="55"/>
    </location>
</feature>
<feature type="region of interest" description="Disordered" evidence="1">
    <location>
        <begin position="70"/>
        <end position="226"/>
    </location>
</feature>
<gene>
    <name evidence="2" type="ORF">HJG63_009661</name>
</gene>
<dbReference type="Proteomes" id="UP000593571">
    <property type="component" value="Unassembled WGS sequence"/>
</dbReference>